<dbReference type="Gene3D" id="2.60.40.10">
    <property type="entry name" value="Immunoglobulins"/>
    <property type="match status" value="1"/>
</dbReference>
<keyword evidence="3 7" id="KW-1133">Transmembrane helix</keyword>
<evidence type="ECO:0000256" key="3">
    <source>
        <dbReference type="ARBA" id="ARBA00022989"/>
    </source>
</evidence>
<organism evidence="9 10">
    <name type="scientific">Ornithorhynchus anatinus</name>
    <name type="common">Duckbill platypus</name>
    <dbReference type="NCBI Taxonomy" id="9258"/>
    <lineage>
        <taxon>Eukaryota</taxon>
        <taxon>Metazoa</taxon>
        <taxon>Chordata</taxon>
        <taxon>Craniata</taxon>
        <taxon>Vertebrata</taxon>
        <taxon>Euteleostomi</taxon>
        <taxon>Mammalia</taxon>
        <taxon>Monotremata</taxon>
        <taxon>Ornithorhynchidae</taxon>
        <taxon>Ornithorhynchus</taxon>
    </lineage>
</organism>
<dbReference type="InterPro" id="IPR051117">
    <property type="entry name" value="TRG_var/const_region"/>
</dbReference>
<dbReference type="HOGENOM" id="CLU_077975_3_2_1"/>
<feature type="domain" description="Immunoglobulin C1-set" evidence="8">
    <location>
        <begin position="53"/>
        <end position="124"/>
    </location>
</feature>
<sequence>MYLILLLENAEKRCGSPCLFGDGDQRLVQDTTPQLNDPIQFYPTSLERKQQNTETYVCLFKDFFPDVIRMHWKEEGSDKILESQQSDPLPVNGKYWQMSWLTVKKSPPGKIYRLIYKHEKTGPAGKEELFPAPAPEPIASTEASITVKTHRSTVAPTAEEDCTNVRDHLPGVKQDLQFVNTTAFYTYTILLLKSTLYCVFMLFFTYKRATSSGKGRGSAR</sequence>
<evidence type="ECO:0000256" key="7">
    <source>
        <dbReference type="SAM" id="Phobius"/>
    </source>
</evidence>
<accession>F7G6F6</accession>
<dbReference type="InterPro" id="IPR003597">
    <property type="entry name" value="Ig_C1-set"/>
</dbReference>
<proteinExistence type="predicted"/>
<evidence type="ECO:0000256" key="5">
    <source>
        <dbReference type="ARBA" id="ARBA00023170"/>
    </source>
</evidence>
<dbReference type="FunCoup" id="F7G6F6">
    <property type="interactions" value="63"/>
</dbReference>
<dbReference type="SUPFAM" id="SSF48726">
    <property type="entry name" value="Immunoglobulin"/>
    <property type="match status" value="1"/>
</dbReference>
<keyword evidence="6" id="KW-0393">Immunoglobulin domain</keyword>
<evidence type="ECO:0000313" key="10">
    <source>
        <dbReference type="Proteomes" id="UP000002279"/>
    </source>
</evidence>
<keyword evidence="2 7" id="KW-0812">Transmembrane</keyword>
<keyword evidence="10" id="KW-1185">Reference proteome</keyword>
<dbReference type="PANTHER" id="PTHR19256">
    <property type="entry name" value="T-CELL RECEPTOR GAMMA CHAIN"/>
    <property type="match status" value="1"/>
</dbReference>
<dbReference type="OMA" id="CIVKHEA"/>
<evidence type="ECO:0000256" key="1">
    <source>
        <dbReference type="ARBA" id="ARBA00004370"/>
    </source>
</evidence>
<dbReference type="GO" id="GO:0009897">
    <property type="term" value="C:external side of plasma membrane"/>
    <property type="evidence" value="ECO:0000318"/>
    <property type="project" value="GO_Central"/>
</dbReference>
<dbReference type="Ensembl" id="ENSOANT00000014683.3">
    <property type="protein sequence ID" value="ENSOANP00000014680.3"/>
    <property type="gene ID" value="ENSOANG00000041389.1"/>
</dbReference>
<keyword evidence="4 7" id="KW-0472">Membrane</keyword>
<name>F7G6F6_ORNAN</name>
<keyword evidence="5" id="KW-0675">Receptor</keyword>
<dbReference type="Pfam" id="PF07654">
    <property type="entry name" value="C1-set"/>
    <property type="match status" value="1"/>
</dbReference>
<dbReference type="Proteomes" id="UP000002279">
    <property type="component" value="Unplaced"/>
</dbReference>
<dbReference type="InParanoid" id="F7G6F6"/>
<reference evidence="9" key="2">
    <citation type="submission" date="2025-09" db="UniProtKB">
        <authorList>
            <consortium name="Ensembl"/>
        </authorList>
    </citation>
    <scope>IDENTIFICATION</scope>
    <source>
        <strain evidence="9">Glennie</strain>
    </source>
</reference>
<protein>
    <recommendedName>
        <fullName evidence="8">Immunoglobulin C1-set domain-containing protein</fullName>
    </recommendedName>
</protein>
<dbReference type="InterPro" id="IPR036179">
    <property type="entry name" value="Ig-like_dom_sf"/>
</dbReference>
<dbReference type="InterPro" id="IPR013783">
    <property type="entry name" value="Ig-like_fold"/>
</dbReference>
<dbReference type="AlphaFoldDB" id="F7G6F6"/>
<evidence type="ECO:0000256" key="2">
    <source>
        <dbReference type="ARBA" id="ARBA00022692"/>
    </source>
</evidence>
<evidence type="ECO:0000256" key="4">
    <source>
        <dbReference type="ARBA" id="ARBA00023136"/>
    </source>
</evidence>
<reference evidence="9" key="1">
    <citation type="submission" date="2025-08" db="UniProtKB">
        <authorList>
            <consortium name="Ensembl"/>
        </authorList>
    </citation>
    <scope>IDENTIFICATION</scope>
    <source>
        <strain evidence="9">Glennie</strain>
    </source>
</reference>
<evidence type="ECO:0000259" key="8">
    <source>
        <dbReference type="SMART" id="SM00407"/>
    </source>
</evidence>
<dbReference type="SMART" id="SM00407">
    <property type="entry name" value="IGc1"/>
    <property type="match status" value="1"/>
</dbReference>
<dbReference type="Bgee" id="ENSOANG00000041389">
    <property type="expression patterns" value="Expressed in liver and 6 other cell types or tissues"/>
</dbReference>
<dbReference type="GeneTree" id="ENSGT00940000153143"/>
<evidence type="ECO:0000313" key="9">
    <source>
        <dbReference type="Ensembl" id="ENSOANP00000014680.3"/>
    </source>
</evidence>
<dbReference type="eggNOG" id="ENOG502SQHK">
    <property type="taxonomic scope" value="Eukaryota"/>
</dbReference>
<feature type="transmembrane region" description="Helical" evidence="7">
    <location>
        <begin position="184"/>
        <end position="206"/>
    </location>
</feature>
<evidence type="ECO:0000256" key="6">
    <source>
        <dbReference type="ARBA" id="ARBA00023319"/>
    </source>
</evidence>
<dbReference type="PANTHER" id="PTHR19256:SF65">
    <property type="entry name" value="T CELL RECEPTOR GAMMA CONSTANT 1-RELATED"/>
    <property type="match status" value="1"/>
</dbReference>
<comment type="subcellular location">
    <subcellularLocation>
        <location evidence="1">Membrane</location>
    </subcellularLocation>
</comment>